<dbReference type="AlphaFoldDB" id="A0A8H3CS24"/>
<dbReference type="SUPFAM" id="SSF52540">
    <property type="entry name" value="P-loop containing nucleoside triphosphate hydrolases"/>
    <property type="match status" value="1"/>
</dbReference>
<dbReference type="EMBL" id="CAJMWX010001528">
    <property type="protein sequence ID" value="CAE6494285.1"/>
    <property type="molecule type" value="Genomic_DNA"/>
</dbReference>
<dbReference type="Gene3D" id="3.40.50.300">
    <property type="entry name" value="P-loop containing nucleotide triphosphate hydrolases"/>
    <property type="match status" value="1"/>
</dbReference>
<dbReference type="InterPro" id="IPR027417">
    <property type="entry name" value="P-loop_NTPase"/>
</dbReference>
<dbReference type="Proteomes" id="UP000663888">
    <property type="component" value="Unassembled WGS sequence"/>
</dbReference>
<dbReference type="CDD" id="cd00882">
    <property type="entry name" value="Ras_like_GTPase"/>
    <property type="match status" value="1"/>
</dbReference>
<sequence>MSPQAWSSTFREISETISAVFGPSRKSDEAIDLNNGPIGIGWEDIQPRQQQSPIYLLVLGRSGSGKTYHIDNAFYKKRSESGYSYRITTQAGSKEVLTPRYKFRLIDTPGFDNPYMSDAEVLAEIGDYFLHPKRSDRRITGILYLHQAGDTIRSRTLARVFEVLSGYFLGSEGLSRLTVLVACDNVHVADHSIIDEMRHPDSIFSKAIAAGAHTEIFDLKQNGFQGVLETYASKQSISLPVQRFARMSRPSFVSHMEDLLGCYERDTLQSRLMIQENKLKASFDDQVRVLNSNLTDKSAQLDQYHTAHQQIEACRTAQDVTISSLRRELLQSHQEYSSLRSQLQLQENFEQSEIVQELKDLSRRIEDFGRSVSAYLTDRYVFSTFGKDFSQTTALDALNLPELKLLLGHSEDRPSLISFTEGQGMDVESFLDFSIRGLLCTFLHSRIFWPFHPFITVSQSQLLHDVYKDIRRREPQAFAGKWRSNTFKSIYTPPSPDSTEDRMMDIVTTFLSTRLSPLIAHFFGQIENPLEVHHLRSLQELTIAAWEWNVKLKGSVIMLGDFCTTVYGTHFHPAYMEEFEPSTKNPQARYVLGTLALGLISQRAIGGGQSPEETVVCKALVVTENVYT</sequence>
<evidence type="ECO:0000313" key="2">
    <source>
        <dbReference type="Proteomes" id="UP000663888"/>
    </source>
</evidence>
<name>A0A8H3CS24_9AGAM</name>
<proteinExistence type="predicted"/>
<gene>
    <name evidence="1" type="ORF">RDB_LOCUS145196</name>
</gene>
<protein>
    <recommendedName>
        <fullName evidence="3">G domain-containing protein</fullName>
    </recommendedName>
</protein>
<evidence type="ECO:0000313" key="1">
    <source>
        <dbReference type="EMBL" id="CAE6494285.1"/>
    </source>
</evidence>
<evidence type="ECO:0008006" key="3">
    <source>
        <dbReference type="Google" id="ProtNLM"/>
    </source>
</evidence>
<reference evidence="1" key="1">
    <citation type="submission" date="2021-01" db="EMBL/GenBank/DDBJ databases">
        <authorList>
            <person name="Kaushik A."/>
        </authorList>
    </citation>
    <scope>NUCLEOTIDE SEQUENCE</scope>
    <source>
        <strain evidence="1">AG4-R118</strain>
    </source>
</reference>
<accession>A0A8H3CS24</accession>
<organism evidence="1 2">
    <name type="scientific">Rhizoctonia solani</name>
    <dbReference type="NCBI Taxonomy" id="456999"/>
    <lineage>
        <taxon>Eukaryota</taxon>
        <taxon>Fungi</taxon>
        <taxon>Dikarya</taxon>
        <taxon>Basidiomycota</taxon>
        <taxon>Agaricomycotina</taxon>
        <taxon>Agaricomycetes</taxon>
        <taxon>Cantharellales</taxon>
        <taxon>Ceratobasidiaceae</taxon>
        <taxon>Rhizoctonia</taxon>
    </lineage>
</organism>
<comment type="caution">
    <text evidence="1">The sequence shown here is derived from an EMBL/GenBank/DDBJ whole genome shotgun (WGS) entry which is preliminary data.</text>
</comment>